<proteinExistence type="predicted"/>
<dbReference type="AlphaFoldDB" id="A0A0B7ADR6"/>
<sequence length="52" mass="6270">MISKNLMGGYRRHKKVVRKEVNLHTRSNYILCDNKTTKYEIGTQCKNRKTWK</sequence>
<gene>
    <name evidence="1" type="primary">ORF113843</name>
</gene>
<organism evidence="1">
    <name type="scientific">Arion vulgaris</name>
    <dbReference type="NCBI Taxonomy" id="1028688"/>
    <lineage>
        <taxon>Eukaryota</taxon>
        <taxon>Metazoa</taxon>
        <taxon>Spiralia</taxon>
        <taxon>Lophotrochozoa</taxon>
        <taxon>Mollusca</taxon>
        <taxon>Gastropoda</taxon>
        <taxon>Heterobranchia</taxon>
        <taxon>Euthyneura</taxon>
        <taxon>Panpulmonata</taxon>
        <taxon>Eupulmonata</taxon>
        <taxon>Stylommatophora</taxon>
        <taxon>Helicina</taxon>
        <taxon>Arionoidea</taxon>
        <taxon>Arionidae</taxon>
        <taxon>Arion</taxon>
    </lineage>
</organism>
<protein>
    <submittedName>
        <fullName evidence="1">Uncharacterized protein</fullName>
    </submittedName>
</protein>
<dbReference type="EMBL" id="HACG01032279">
    <property type="protein sequence ID" value="CEK79144.1"/>
    <property type="molecule type" value="Transcribed_RNA"/>
</dbReference>
<accession>A0A0B7ADR6</accession>
<evidence type="ECO:0000313" key="1">
    <source>
        <dbReference type="EMBL" id="CEK79144.1"/>
    </source>
</evidence>
<name>A0A0B7ADR6_9EUPU</name>
<reference evidence="1" key="1">
    <citation type="submission" date="2014-12" db="EMBL/GenBank/DDBJ databases">
        <title>Insight into the proteome of Arion vulgaris.</title>
        <authorList>
            <person name="Aradska J."/>
            <person name="Bulat T."/>
            <person name="Smidak R."/>
            <person name="Sarate P."/>
            <person name="Gangsoo J."/>
            <person name="Sialana F."/>
            <person name="Bilban M."/>
            <person name="Lubec G."/>
        </authorList>
    </citation>
    <scope>NUCLEOTIDE SEQUENCE</scope>
    <source>
        <tissue evidence="1">Skin</tissue>
    </source>
</reference>